<comment type="caution">
    <text evidence="4">The sequence shown here is derived from an EMBL/GenBank/DDBJ whole genome shotgun (WGS) entry which is preliminary data.</text>
</comment>
<dbReference type="PANTHER" id="PTHR45947:SF3">
    <property type="entry name" value="SULFOQUINOVOSYL TRANSFERASE SQD2"/>
    <property type="match status" value="1"/>
</dbReference>
<dbReference type="Gene3D" id="3.40.50.2000">
    <property type="entry name" value="Glycogen Phosphorylase B"/>
    <property type="match status" value="2"/>
</dbReference>
<organism evidence="4 5">
    <name type="scientific">Nocardioides marinquilinus</name>
    <dbReference type="NCBI Taxonomy" id="1210400"/>
    <lineage>
        <taxon>Bacteria</taxon>
        <taxon>Bacillati</taxon>
        <taxon>Actinomycetota</taxon>
        <taxon>Actinomycetes</taxon>
        <taxon>Propionibacteriales</taxon>
        <taxon>Nocardioidaceae</taxon>
        <taxon>Nocardioides</taxon>
    </lineage>
</organism>
<dbReference type="SUPFAM" id="SSF53756">
    <property type="entry name" value="UDP-Glycosyltransferase/glycogen phosphorylase"/>
    <property type="match status" value="1"/>
</dbReference>
<dbReference type="EMBL" id="BAABKG010000001">
    <property type="protein sequence ID" value="GAA5141487.1"/>
    <property type="molecule type" value="Genomic_DNA"/>
</dbReference>
<keyword evidence="1" id="KW-0328">Glycosyltransferase</keyword>
<dbReference type="Pfam" id="PF13439">
    <property type="entry name" value="Glyco_transf_4"/>
    <property type="match status" value="1"/>
</dbReference>
<keyword evidence="2" id="KW-0808">Transferase</keyword>
<evidence type="ECO:0000256" key="1">
    <source>
        <dbReference type="ARBA" id="ARBA00022676"/>
    </source>
</evidence>
<proteinExistence type="predicted"/>
<dbReference type="RefSeq" id="WP_345453810.1">
    <property type="nucleotide sequence ID" value="NZ_BAABKG010000001.1"/>
</dbReference>
<dbReference type="InterPro" id="IPR050194">
    <property type="entry name" value="Glycosyltransferase_grp1"/>
</dbReference>
<feature type="domain" description="Glycosyltransferase subfamily 4-like N-terminal" evidence="3">
    <location>
        <begin position="42"/>
        <end position="188"/>
    </location>
</feature>
<sequence length="405" mass="42651">MTSTLGRRAAAVLRPHRPVQVLHVITTLTTGGAERQLELVTARTRHSSAVVTLYAGGPVADAIRAGGVEVTELRATGWRKPFAPLLLARHIRRLRPDVVHVHLLSAQVIGIPAARLARVPVVVSTEHSLMADTLEGRPLTWWLRLLYLAVERLATHTVAVSAATADRLHRWGVRPDRVAVTRLGVDLDALAFDDAARDGLRAELGVGPDTRVVGAVGRLAPVKRLDVVLRALAPLLRDGADGADGAGGAGAGTVLVVAGDGPLAADLRALADRLGVAHAVRWLGPREQMGPVLAAMDVLVSASADETFGMAVVEALGTGLPVVYAECPALDELPEVPELAHRVPPSGDDELDAERLRAAVTAALASSPAHGRAGAPTSVSRTYGAREAAARLDDLYERLLARRRG</sequence>
<protein>
    <submittedName>
        <fullName evidence="4">Glycosyltransferase</fullName>
    </submittedName>
</protein>
<dbReference type="PANTHER" id="PTHR45947">
    <property type="entry name" value="SULFOQUINOVOSYL TRANSFERASE SQD2"/>
    <property type="match status" value="1"/>
</dbReference>
<accession>A0ABP9P678</accession>
<dbReference type="Proteomes" id="UP001500221">
    <property type="component" value="Unassembled WGS sequence"/>
</dbReference>
<reference evidence="5" key="1">
    <citation type="journal article" date="2019" name="Int. J. Syst. Evol. Microbiol.">
        <title>The Global Catalogue of Microorganisms (GCM) 10K type strain sequencing project: providing services to taxonomists for standard genome sequencing and annotation.</title>
        <authorList>
            <consortium name="The Broad Institute Genomics Platform"/>
            <consortium name="The Broad Institute Genome Sequencing Center for Infectious Disease"/>
            <person name="Wu L."/>
            <person name="Ma J."/>
        </authorList>
    </citation>
    <scope>NUCLEOTIDE SEQUENCE [LARGE SCALE GENOMIC DNA]</scope>
    <source>
        <strain evidence="5">JCM 18459</strain>
    </source>
</reference>
<evidence type="ECO:0000256" key="2">
    <source>
        <dbReference type="ARBA" id="ARBA00022679"/>
    </source>
</evidence>
<dbReference type="Pfam" id="PF13692">
    <property type="entry name" value="Glyco_trans_1_4"/>
    <property type="match status" value="1"/>
</dbReference>
<evidence type="ECO:0000259" key="3">
    <source>
        <dbReference type="Pfam" id="PF13439"/>
    </source>
</evidence>
<evidence type="ECO:0000313" key="4">
    <source>
        <dbReference type="EMBL" id="GAA5141487.1"/>
    </source>
</evidence>
<evidence type="ECO:0000313" key="5">
    <source>
        <dbReference type="Proteomes" id="UP001500221"/>
    </source>
</evidence>
<name>A0ABP9P678_9ACTN</name>
<keyword evidence="5" id="KW-1185">Reference proteome</keyword>
<gene>
    <name evidence="4" type="ORF">GCM10023340_03290</name>
</gene>
<dbReference type="InterPro" id="IPR028098">
    <property type="entry name" value="Glyco_trans_4-like_N"/>
</dbReference>